<comment type="caution">
    <text evidence="1">The sequence shown here is derived from an EMBL/GenBank/DDBJ whole genome shotgun (WGS) entry which is preliminary data.</text>
</comment>
<name>A0A565BGL5_9BRAS</name>
<accession>A0A565BGL5</accession>
<organism evidence="1 2">
    <name type="scientific">Arabis nemorensis</name>
    <dbReference type="NCBI Taxonomy" id="586526"/>
    <lineage>
        <taxon>Eukaryota</taxon>
        <taxon>Viridiplantae</taxon>
        <taxon>Streptophyta</taxon>
        <taxon>Embryophyta</taxon>
        <taxon>Tracheophyta</taxon>
        <taxon>Spermatophyta</taxon>
        <taxon>Magnoliopsida</taxon>
        <taxon>eudicotyledons</taxon>
        <taxon>Gunneridae</taxon>
        <taxon>Pentapetalae</taxon>
        <taxon>rosids</taxon>
        <taxon>malvids</taxon>
        <taxon>Brassicales</taxon>
        <taxon>Brassicaceae</taxon>
        <taxon>Arabideae</taxon>
        <taxon>Arabis</taxon>
    </lineage>
</organism>
<gene>
    <name evidence="1" type="ORF">ANE_LOCUS10445</name>
</gene>
<evidence type="ECO:0000313" key="1">
    <source>
        <dbReference type="EMBL" id="VVB00001.1"/>
    </source>
</evidence>
<sequence>MSSPLWQPILLPDSSASTAAAASSPRKTRVPYAIDFTAKPSDQEISDYTLIGGNLL</sequence>
<dbReference type="EMBL" id="CABITT030000004">
    <property type="protein sequence ID" value="VVB00001.1"/>
    <property type="molecule type" value="Genomic_DNA"/>
</dbReference>
<keyword evidence="2" id="KW-1185">Reference proteome</keyword>
<dbReference type="AlphaFoldDB" id="A0A565BGL5"/>
<dbReference type="Proteomes" id="UP000489600">
    <property type="component" value="Unassembled WGS sequence"/>
</dbReference>
<protein>
    <submittedName>
        <fullName evidence="1">Uncharacterized protein</fullName>
    </submittedName>
</protein>
<reference evidence="1" key="1">
    <citation type="submission" date="2019-07" db="EMBL/GenBank/DDBJ databases">
        <authorList>
            <person name="Dittberner H."/>
        </authorList>
    </citation>
    <scope>NUCLEOTIDE SEQUENCE [LARGE SCALE GENOMIC DNA]</scope>
</reference>
<proteinExistence type="predicted"/>
<evidence type="ECO:0000313" key="2">
    <source>
        <dbReference type="Proteomes" id="UP000489600"/>
    </source>
</evidence>